<dbReference type="AlphaFoldDB" id="A0A0D3EN17"/>
<name>A0A0D3EN17_9ORYZ</name>
<organism evidence="1">
    <name type="scientific">Oryza barthii</name>
    <dbReference type="NCBI Taxonomy" id="65489"/>
    <lineage>
        <taxon>Eukaryota</taxon>
        <taxon>Viridiplantae</taxon>
        <taxon>Streptophyta</taxon>
        <taxon>Embryophyta</taxon>
        <taxon>Tracheophyta</taxon>
        <taxon>Spermatophyta</taxon>
        <taxon>Magnoliopsida</taxon>
        <taxon>Liliopsida</taxon>
        <taxon>Poales</taxon>
        <taxon>Poaceae</taxon>
        <taxon>BOP clade</taxon>
        <taxon>Oryzoideae</taxon>
        <taxon>Oryzeae</taxon>
        <taxon>Oryzinae</taxon>
        <taxon>Oryza</taxon>
    </lineage>
</organism>
<accession>A0A0D3EN17</accession>
<keyword evidence="2" id="KW-1185">Reference proteome</keyword>
<evidence type="ECO:0000313" key="1">
    <source>
        <dbReference type="EnsemblPlants" id="OBART01G13030.1"/>
    </source>
</evidence>
<protein>
    <submittedName>
        <fullName evidence="1">Uncharacterized protein</fullName>
    </submittedName>
</protein>
<dbReference type="PaxDb" id="65489-OBART01G13030.1"/>
<dbReference type="HOGENOM" id="CLU_2295985_0_0_1"/>
<dbReference type="Proteomes" id="UP000026960">
    <property type="component" value="Chromosome 1"/>
</dbReference>
<dbReference type="Gramene" id="OBART01G13030.1">
    <property type="protein sequence ID" value="OBART01G13030.1"/>
    <property type="gene ID" value="OBART01G13030"/>
</dbReference>
<sequence length="101" mass="11329">MGKPVNVGAAFYYIEKQVQGGDEIINASQHLILTLQLLRGCNVTHEWPGPESNQLMNWIQRGPSIGSSMAPEVKGPNYEITGPKFLLFNCNFRLIFSSKKY</sequence>
<proteinExistence type="predicted"/>
<reference evidence="1" key="1">
    <citation type="journal article" date="2009" name="Rice">
        <title>De Novo Next Generation Sequencing of Plant Genomes.</title>
        <authorList>
            <person name="Rounsley S."/>
            <person name="Marri P.R."/>
            <person name="Yu Y."/>
            <person name="He R."/>
            <person name="Sisneros N."/>
            <person name="Goicoechea J.L."/>
            <person name="Lee S.J."/>
            <person name="Angelova A."/>
            <person name="Kudrna D."/>
            <person name="Luo M."/>
            <person name="Affourtit J."/>
            <person name="Desany B."/>
            <person name="Knight J."/>
            <person name="Niazi F."/>
            <person name="Egholm M."/>
            <person name="Wing R.A."/>
        </authorList>
    </citation>
    <scope>NUCLEOTIDE SEQUENCE [LARGE SCALE GENOMIC DNA]</scope>
    <source>
        <strain evidence="1">cv. IRGC 105608</strain>
    </source>
</reference>
<reference evidence="1" key="2">
    <citation type="submission" date="2015-03" db="UniProtKB">
        <authorList>
            <consortium name="EnsemblPlants"/>
        </authorList>
    </citation>
    <scope>IDENTIFICATION</scope>
</reference>
<evidence type="ECO:0000313" key="2">
    <source>
        <dbReference type="Proteomes" id="UP000026960"/>
    </source>
</evidence>
<dbReference type="EnsemblPlants" id="OBART01G13030.1">
    <property type="protein sequence ID" value="OBART01G13030.1"/>
    <property type="gene ID" value="OBART01G13030"/>
</dbReference>